<feature type="compositionally biased region" description="Basic residues" evidence="1">
    <location>
        <begin position="10"/>
        <end position="23"/>
    </location>
</feature>
<accession>A0A9W8RZI3</accession>
<evidence type="ECO:0000256" key="1">
    <source>
        <dbReference type="SAM" id="MobiDB-lite"/>
    </source>
</evidence>
<keyword evidence="3" id="KW-1185">Reference proteome</keyword>
<feature type="compositionally biased region" description="Polar residues" evidence="1">
    <location>
        <begin position="46"/>
        <end position="73"/>
    </location>
</feature>
<feature type="region of interest" description="Disordered" evidence="1">
    <location>
        <begin position="1"/>
        <end position="73"/>
    </location>
</feature>
<dbReference type="OrthoDB" id="10414611at2759"/>
<organism evidence="2 3">
    <name type="scientific">Fusarium torreyae</name>
    <dbReference type="NCBI Taxonomy" id="1237075"/>
    <lineage>
        <taxon>Eukaryota</taxon>
        <taxon>Fungi</taxon>
        <taxon>Dikarya</taxon>
        <taxon>Ascomycota</taxon>
        <taxon>Pezizomycotina</taxon>
        <taxon>Sordariomycetes</taxon>
        <taxon>Hypocreomycetidae</taxon>
        <taxon>Hypocreales</taxon>
        <taxon>Nectriaceae</taxon>
        <taxon>Fusarium</taxon>
    </lineage>
</organism>
<dbReference type="EMBL" id="JAOQAZ010000012">
    <property type="protein sequence ID" value="KAJ4261415.1"/>
    <property type="molecule type" value="Genomic_DNA"/>
</dbReference>
<dbReference type="Proteomes" id="UP001152049">
    <property type="component" value="Unassembled WGS sequence"/>
</dbReference>
<sequence length="73" mass="7758">MGAPPAKKSSGTRRTGKPPKVKTRAGIASRRALESPDPLSDDFRETPQSISKNNIVQTQAPNNSSNQRGSDAP</sequence>
<evidence type="ECO:0000313" key="2">
    <source>
        <dbReference type="EMBL" id="KAJ4261415.1"/>
    </source>
</evidence>
<dbReference type="AlphaFoldDB" id="A0A9W8RZI3"/>
<gene>
    <name evidence="2" type="ORF">NW762_006838</name>
</gene>
<name>A0A9W8RZI3_9HYPO</name>
<protein>
    <submittedName>
        <fullName evidence="2">Uncharacterized protein</fullName>
    </submittedName>
</protein>
<evidence type="ECO:0000313" key="3">
    <source>
        <dbReference type="Proteomes" id="UP001152049"/>
    </source>
</evidence>
<proteinExistence type="predicted"/>
<reference evidence="2" key="1">
    <citation type="submission" date="2022-09" db="EMBL/GenBank/DDBJ databases">
        <title>Fusarium specimens isolated from Avocado Roots.</title>
        <authorList>
            <person name="Stajich J."/>
            <person name="Roper C."/>
            <person name="Heimlech-Rivalta G."/>
        </authorList>
    </citation>
    <scope>NUCLEOTIDE SEQUENCE</scope>
    <source>
        <strain evidence="2">CF00136</strain>
    </source>
</reference>
<comment type="caution">
    <text evidence="2">The sequence shown here is derived from an EMBL/GenBank/DDBJ whole genome shotgun (WGS) entry which is preliminary data.</text>
</comment>